<dbReference type="InterPro" id="IPR000415">
    <property type="entry name" value="Nitroreductase-like"/>
</dbReference>
<comment type="similarity">
    <text evidence="1 5">Belongs to the flavin oxidoreductase frp family.</text>
</comment>
<keyword evidence="4 5" id="KW-0560">Oxidoreductase</keyword>
<keyword evidence="3 5" id="KW-0288">FMN</keyword>
<proteinExistence type="inferred from homology"/>
<dbReference type="RefSeq" id="WP_166955208.1">
    <property type="nucleotide sequence ID" value="NZ_JAASQI010000009.1"/>
</dbReference>
<evidence type="ECO:0000256" key="1">
    <source>
        <dbReference type="ARBA" id="ARBA00008366"/>
    </source>
</evidence>
<feature type="domain" description="Nitroreductase" evidence="6">
    <location>
        <begin position="44"/>
        <end position="198"/>
    </location>
</feature>
<dbReference type="PANTHER" id="PTHR43425">
    <property type="entry name" value="OXYGEN-INSENSITIVE NADPH NITROREDUCTASE"/>
    <property type="match status" value="1"/>
</dbReference>
<dbReference type="SUPFAM" id="SSF55469">
    <property type="entry name" value="FMN-dependent nitroreductase-like"/>
    <property type="match status" value="1"/>
</dbReference>
<name>A0ABX0V4Z2_9HYPH</name>
<evidence type="ECO:0000256" key="5">
    <source>
        <dbReference type="PIRNR" id="PIRNR005426"/>
    </source>
</evidence>
<dbReference type="Gene3D" id="3.40.109.10">
    <property type="entry name" value="NADH Oxidase"/>
    <property type="match status" value="1"/>
</dbReference>
<organism evidence="7 8">
    <name type="scientific">Pseudochelatococcus lubricantis</name>
    <dbReference type="NCBI Taxonomy" id="1538102"/>
    <lineage>
        <taxon>Bacteria</taxon>
        <taxon>Pseudomonadati</taxon>
        <taxon>Pseudomonadota</taxon>
        <taxon>Alphaproteobacteria</taxon>
        <taxon>Hyphomicrobiales</taxon>
        <taxon>Chelatococcaceae</taxon>
        <taxon>Pseudochelatococcus</taxon>
    </lineage>
</organism>
<evidence type="ECO:0000259" key="6">
    <source>
        <dbReference type="Pfam" id="PF00881"/>
    </source>
</evidence>
<evidence type="ECO:0000256" key="3">
    <source>
        <dbReference type="ARBA" id="ARBA00022643"/>
    </source>
</evidence>
<protein>
    <submittedName>
        <fullName evidence="7">Nitroreductase</fullName>
    </submittedName>
</protein>
<evidence type="ECO:0000313" key="8">
    <source>
        <dbReference type="Proteomes" id="UP001429580"/>
    </source>
</evidence>
<evidence type="ECO:0000256" key="4">
    <source>
        <dbReference type="ARBA" id="ARBA00023002"/>
    </source>
</evidence>
<accession>A0ABX0V4Z2</accession>
<keyword evidence="2 5" id="KW-0285">Flavoprotein</keyword>
<evidence type="ECO:0000256" key="2">
    <source>
        <dbReference type="ARBA" id="ARBA00022630"/>
    </source>
</evidence>
<dbReference type="EMBL" id="JAASQI010000009">
    <property type="protein sequence ID" value="NIJ59653.1"/>
    <property type="molecule type" value="Genomic_DNA"/>
</dbReference>
<gene>
    <name evidence="7" type="ORF">FHS82_003511</name>
</gene>
<evidence type="ECO:0000313" key="7">
    <source>
        <dbReference type="EMBL" id="NIJ59653.1"/>
    </source>
</evidence>
<dbReference type="PANTHER" id="PTHR43425:SF2">
    <property type="entry name" value="OXYGEN-INSENSITIVE NADPH NITROREDUCTASE"/>
    <property type="match status" value="1"/>
</dbReference>
<sequence length="284" mass="30490">MTRVSSAAVGDEGGSGVASLLAERYGEARPADILSNAVIGQLLNHRSVRAFVPDTLPENVIETLVAAAQSASTSSNLQVWSVVAVENPAHKAELAALAGDQDFIRQAPLFLVWLADLSRVRALGEAHEVTVEGTEFLESLVLGVVDATLAAQNAVVALESLGLGSVYVGAIRNRPLEVAESLKLPPYVFPVFGLAIGYPDPQRPASVKPRLPQAAVLHRETYDASRQPQAVETYDRVLDAFWKGQAQEHPSWSQHVLSRLGRAQALKGRDRLLALARALGFPLR</sequence>
<keyword evidence="5" id="KW-0521">NADP</keyword>
<keyword evidence="8" id="KW-1185">Reference proteome</keyword>
<dbReference type="InterPro" id="IPR029479">
    <property type="entry name" value="Nitroreductase"/>
</dbReference>
<dbReference type="Proteomes" id="UP001429580">
    <property type="component" value="Unassembled WGS sequence"/>
</dbReference>
<dbReference type="CDD" id="cd02146">
    <property type="entry name" value="NfsA-like"/>
    <property type="match status" value="1"/>
</dbReference>
<dbReference type="PIRSF" id="PIRSF005426">
    <property type="entry name" value="Frp"/>
    <property type="match status" value="1"/>
</dbReference>
<dbReference type="Pfam" id="PF00881">
    <property type="entry name" value="Nitroreductase"/>
    <property type="match status" value="1"/>
</dbReference>
<dbReference type="InterPro" id="IPR016446">
    <property type="entry name" value="Flavin_OxRdtase_Frp"/>
</dbReference>
<comment type="caution">
    <text evidence="7">The sequence shown here is derived from an EMBL/GenBank/DDBJ whole genome shotgun (WGS) entry which is preliminary data.</text>
</comment>
<reference evidence="7 8" key="1">
    <citation type="submission" date="2020-03" db="EMBL/GenBank/DDBJ databases">
        <title>Genomic Encyclopedia of Type Strains, Phase IV (KMG-IV): sequencing the most valuable type-strain genomes for metagenomic binning, comparative biology and taxonomic classification.</title>
        <authorList>
            <person name="Goeker M."/>
        </authorList>
    </citation>
    <scope>NUCLEOTIDE SEQUENCE [LARGE SCALE GENOMIC DNA]</scope>
    <source>
        <strain evidence="7 8">DSM 103870</strain>
    </source>
</reference>